<accession>A0AAE3JN66</accession>
<name>A0AAE3JN66_9FLAO</name>
<reference evidence="2" key="1">
    <citation type="submission" date="2023-02" db="EMBL/GenBank/DDBJ databases">
        <title>Genome of Flavobacteriaceae gen. nov. sp. strain F89.</title>
        <authorList>
            <person name="Wang Y."/>
        </authorList>
    </citation>
    <scope>NUCLEOTIDE SEQUENCE</scope>
    <source>
        <strain evidence="2">F89</strain>
    </source>
</reference>
<sequence>MMKKIDLESVFKELEGTFDTEIPQEGHQARFLQKLRGQKVVSQPRTEKSWWRPLAIAASIAVLLSVGLGLFNSFPTKNERIAKISPEASKTGIYFANLVNEQINVLKKESSPETERIIDDTMAQLATLDSDYQKMEQDLLQGGNSKLILSAMINNFQTRIALLQDVLNQIEAIKSVKNKSDETSINKL</sequence>
<evidence type="ECO:0000256" key="1">
    <source>
        <dbReference type="SAM" id="Phobius"/>
    </source>
</evidence>
<dbReference type="RefSeq" id="WP_317900711.1">
    <property type="nucleotide sequence ID" value="NZ_JAIRBC010000002.1"/>
</dbReference>
<dbReference type="Proteomes" id="UP001200642">
    <property type="component" value="Unassembled WGS sequence"/>
</dbReference>
<dbReference type="AlphaFoldDB" id="A0AAE3JN66"/>
<keyword evidence="1" id="KW-0472">Membrane</keyword>
<comment type="caution">
    <text evidence="2">The sequence shown here is derived from an EMBL/GenBank/DDBJ whole genome shotgun (WGS) entry which is preliminary data.</text>
</comment>
<keyword evidence="3" id="KW-1185">Reference proteome</keyword>
<protein>
    <recommendedName>
        <fullName evidence="4">DUF4179 domain-containing protein</fullName>
    </recommendedName>
</protein>
<keyword evidence="1" id="KW-0812">Transmembrane</keyword>
<organism evidence="2 3">
    <name type="scientific">Cerina litoralis</name>
    <dbReference type="NCBI Taxonomy" id="2874477"/>
    <lineage>
        <taxon>Bacteria</taxon>
        <taxon>Pseudomonadati</taxon>
        <taxon>Bacteroidota</taxon>
        <taxon>Flavobacteriia</taxon>
        <taxon>Flavobacteriales</taxon>
        <taxon>Flavobacteriaceae</taxon>
        <taxon>Cerina</taxon>
    </lineage>
</organism>
<proteinExistence type="predicted"/>
<dbReference type="EMBL" id="JAIRBC010000002">
    <property type="protein sequence ID" value="MCG2459569.1"/>
    <property type="molecule type" value="Genomic_DNA"/>
</dbReference>
<feature type="transmembrane region" description="Helical" evidence="1">
    <location>
        <begin position="50"/>
        <end position="71"/>
    </location>
</feature>
<evidence type="ECO:0000313" key="3">
    <source>
        <dbReference type="Proteomes" id="UP001200642"/>
    </source>
</evidence>
<evidence type="ECO:0008006" key="4">
    <source>
        <dbReference type="Google" id="ProtNLM"/>
    </source>
</evidence>
<keyword evidence="1" id="KW-1133">Transmembrane helix</keyword>
<evidence type="ECO:0000313" key="2">
    <source>
        <dbReference type="EMBL" id="MCG2459569.1"/>
    </source>
</evidence>
<gene>
    <name evidence="2" type="ORF">K8352_02270</name>
</gene>